<evidence type="ECO:0000313" key="3">
    <source>
        <dbReference type="Proteomes" id="UP001549204"/>
    </source>
</evidence>
<dbReference type="RefSeq" id="WP_354491514.1">
    <property type="nucleotide sequence ID" value="NZ_JBEPMC010000004.1"/>
</dbReference>
<name>A0ABV2GP66_9HYPH</name>
<evidence type="ECO:0000256" key="1">
    <source>
        <dbReference type="SAM" id="MobiDB-lite"/>
    </source>
</evidence>
<feature type="compositionally biased region" description="Basic residues" evidence="1">
    <location>
        <begin position="69"/>
        <end position="78"/>
    </location>
</feature>
<feature type="region of interest" description="Disordered" evidence="1">
    <location>
        <begin position="64"/>
        <end position="93"/>
    </location>
</feature>
<evidence type="ECO:0000313" key="2">
    <source>
        <dbReference type="EMBL" id="MET3579962.1"/>
    </source>
</evidence>
<evidence type="ECO:0008006" key="4">
    <source>
        <dbReference type="Google" id="ProtNLM"/>
    </source>
</evidence>
<reference evidence="2 3" key="1">
    <citation type="submission" date="2024-06" db="EMBL/GenBank/DDBJ databases">
        <title>Genomic Encyclopedia of Type Strains, Phase IV (KMG-IV): sequencing the most valuable type-strain genomes for metagenomic binning, comparative biology and taxonomic classification.</title>
        <authorList>
            <person name="Goeker M."/>
        </authorList>
    </citation>
    <scope>NUCLEOTIDE SEQUENCE [LARGE SCALE GENOMIC DNA]</scope>
    <source>
        <strain evidence="2 3">DSM 100022</strain>
    </source>
</reference>
<proteinExistence type="predicted"/>
<dbReference type="EMBL" id="JBEPMC010000004">
    <property type="protein sequence ID" value="MET3579962.1"/>
    <property type="molecule type" value="Genomic_DNA"/>
</dbReference>
<organism evidence="2 3">
    <name type="scientific">Mesorhizobium robiniae</name>
    <dbReference type="NCBI Taxonomy" id="559315"/>
    <lineage>
        <taxon>Bacteria</taxon>
        <taxon>Pseudomonadati</taxon>
        <taxon>Pseudomonadota</taxon>
        <taxon>Alphaproteobacteria</taxon>
        <taxon>Hyphomicrobiales</taxon>
        <taxon>Phyllobacteriaceae</taxon>
        <taxon>Mesorhizobium</taxon>
    </lineage>
</organism>
<gene>
    <name evidence="2" type="ORF">ABID19_002993</name>
</gene>
<accession>A0ABV2GP66</accession>
<sequence length="363" mass="41705">MADMKRTRRRNPSDLLIEDIWPPMPVGRLACYTKLWQLELWLREIVYVELSARYGTAWADQIDVQSGKRSQKPPKKRPQLAGARSIQADSRLTHMPTRERSPLSYIAFDALLKIISRHRRLFAPYLPVKSVWDARLEEIRQIRNRVAHFRNGHPADLQRVTQMLDDIDKGVWRFVTTYNEAHPIYPAKRDPVARQFITLDPFPWSAAGDGIARFGIAPPDLRFGVTIEALRRPWLLAKPTGQIAGRYGYLYDVHITARQGRGFDYLRFLQATKRYHPLCCHIVLDRMGNGVRLTMPAINAAAQIVDGIDKFITATEHALLRSPNAQDVQLIVDDWPEYVLASDNPMAFLSPDMPSRMTRGSER</sequence>
<dbReference type="Proteomes" id="UP001549204">
    <property type="component" value="Unassembled WGS sequence"/>
</dbReference>
<keyword evidence="3" id="KW-1185">Reference proteome</keyword>
<comment type="caution">
    <text evidence="2">The sequence shown here is derived from an EMBL/GenBank/DDBJ whole genome shotgun (WGS) entry which is preliminary data.</text>
</comment>
<protein>
    <recommendedName>
        <fullName evidence="4">Swt1-like HEPN domain-containing protein</fullName>
    </recommendedName>
</protein>